<dbReference type="PIRSF" id="PIRSF006487">
    <property type="entry name" value="GcvT"/>
    <property type="match status" value="1"/>
</dbReference>
<accession>A0A381NKI4</accession>
<protein>
    <submittedName>
        <fullName evidence="1">Uncharacterized protein</fullName>
    </submittedName>
</protein>
<dbReference type="InterPro" id="IPR045179">
    <property type="entry name" value="YgfZ/GcvT"/>
</dbReference>
<dbReference type="InterPro" id="IPR017703">
    <property type="entry name" value="YgfZ/GCV_T_CS"/>
</dbReference>
<proteinExistence type="predicted"/>
<dbReference type="PANTHER" id="PTHR22602:SF0">
    <property type="entry name" value="TRANSFERASE CAF17, MITOCHONDRIAL-RELATED"/>
    <property type="match status" value="1"/>
</dbReference>
<dbReference type="SUPFAM" id="SSF103025">
    <property type="entry name" value="Folate-binding domain"/>
    <property type="match status" value="1"/>
</dbReference>
<dbReference type="EMBL" id="UINC01000424">
    <property type="protein sequence ID" value="SUZ55061.1"/>
    <property type="molecule type" value="Genomic_DNA"/>
</dbReference>
<dbReference type="PANTHER" id="PTHR22602">
    <property type="entry name" value="TRANSFERASE CAF17, MITOCHONDRIAL-RELATED"/>
    <property type="match status" value="1"/>
</dbReference>
<dbReference type="Gene3D" id="2.40.30.160">
    <property type="match status" value="1"/>
</dbReference>
<reference evidence="1" key="1">
    <citation type="submission" date="2018-05" db="EMBL/GenBank/DDBJ databases">
        <authorList>
            <person name="Lanie J.A."/>
            <person name="Ng W.-L."/>
            <person name="Kazmierczak K.M."/>
            <person name="Andrzejewski T.M."/>
            <person name="Davidsen T.M."/>
            <person name="Wayne K.J."/>
            <person name="Tettelin H."/>
            <person name="Glass J.I."/>
            <person name="Rusch D."/>
            <person name="Podicherti R."/>
            <person name="Tsui H.-C.T."/>
            <person name="Winkler M.E."/>
        </authorList>
    </citation>
    <scope>NUCLEOTIDE SEQUENCE</scope>
</reference>
<sequence>MNKSIYNIILISGTDRYQFLQGLITQDINRINTLYSIPSAICNIKGRVISTCNIVKLKDSIGLAVPKSITNKVIDHLSLYQLRSDIKIKNSNKKYTAIAVNIKNLNSKSHSDLFTLVDNLGKKGLIATNNSKKKDYTEIYGDKNTIDNFSVKTTQLLSEKEWNNAKIKSGLVDINRKTSELYTPHMLNLDLIGAISFDKGCYTGQEIVARTENLGRVKRRVNRYKLSTDKAKIGDELTLNNNKIGKIINVAKNNILAVTNVDNHQDVLEYKTYFAKPIELNY</sequence>
<name>A0A381NKI4_9ZZZZ</name>
<evidence type="ECO:0000313" key="1">
    <source>
        <dbReference type="EMBL" id="SUZ55061.1"/>
    </source>
</evidence>
<dbReference type="GO" id="GO:0016226">
    <property type="term" value="P:iron-sulfur cluster assembly"/>
    <property type="evidence" value="ECO:0007669"/>
    <property type="project" value="TreeGrafter"/>
</dbReference>
<dbReference type="Gene3D" id="3.30.70.1400">
    <property type="entry name" value="Aminomethyltransferase beta-barrel domains"/>
    <property type="match status" value="1"/>
</dbReference>
<dbReference type="NCBIfam" id="TIGR03317">
    <property type="entry name" value="ygfZ_signature"/>
    <property type="match status" value="1"/>
</dbReference>
<gene>
    <name evidence="1" type="ORF">METZ01_LOCUS7915</name>
</gene>
<organism evidence="1">
    <name type="scientific">marine metagenome</name>
    <dbReference type="NCBI Taxonomy" id="408172"/>
    <lineage>
        <taxon>unclassified sequences</taxon>
        <taxon>metagenomes</taxon>
        <taxon>ecological metagenomes</taxon>
    </lineage>
</organism>
<dbReference type="AlphaFoldDB" id="A0A381NKI4"/>